<proteinExistence type="predicted"/>
<evidence type="ECO:0000313" key="3">
    <source>
        <dbReference type="EMBL" id="KAK2561324.1"/>
    </source>
</evidence>
<feature type="compositionally biased region" description="Polar residues" evidence="2">
    <location>
        <begin position="148"/>
        <end position="161"/>
    </location>
</feature>
<organism evidence="3 4">
    <name type="scientific">Acropora cervicornis</name>
    <name type="common">Staghorn coral</name>
    <dbReference type="NCBI Taxonomy" id="6130"/>
    <lineage>
        <taxon>Eukaryota</taxon>
        <taxon>Metazoa</taxon>
        <taxon>Cnidaria</taxon>
        <taxon>Anthozoa</taxon>
        <taxon>Hexacorallia</taxon>
        <taxon>Scleractinia</taxon>
        <taxon>Astrocoeniina</taxon>
        <taxon>Acroporidae</taxon>
        <taxon>Acropora</taxon>
    </lineage>
</organism>
<reference evidence="3" key="2">
    <citation type="journal article" date="2023" name="Science">
        <title>Genomic signatures of disease resistance in endangered staghorn corals.</title>
        <authorList>
            <person name="Vollmer S.V."/>
            <person name="Selwyn J.D."/>
            <person name="Despard B.A."/>
            <person name="Roesel C.L."/>
        </authorList>
    </citation>
    <scope>NUCLEOTIDE SEQUENCE</scope>
    <source>
        <strain evidence="3">K2</strain>
    </source>
</reference>
<feature type="region of interest" description="Disordered" evidence="2">
    <location>
        <begin position="266"/>
        <end position="384"/>
    </location>
</feature>
<feature type="compositionally biased region" description="Basic residues" evidence="2">
    <location>
        <begin position="168"/>
        <end position="177"/>
    </location>
</feature>
<feature type="compositionally biased region" description="Polar residues" evidence="2">
    <location>
        <begin position="49"/>
        <end position="61"/>
    </location>
</feature>
<comment type="caution">
    <text evidence="3">The sequence shown here is derived from an EMBL/GenBank/DDBJ whole genome shotgun (WGS) entry which is preliminary data.</text>
</comment>
<dbReference type="InterPro" id="IPR026642">
    <property type="entry name" value="Glcci1/FAM117"/>
</dbReference>
<dbReference type="PANTHER" id="PTHR14972:SF8">
    <property type="entry name" value="GLUCOCORTICOID-INDUCED TRANSCRIPT 1 PROTEIN-LIKE ISOFORM X1"/>
    <property type="match status" value="1"/>
</dbReference>
<reference evidence="3" key="1">
    <citation type="journal article" date="2023" name="G3 (Bethesda)">
        <title>Whole genome assembly and annotation of the endangered Caribbean coral Acropora cervicornis.</title>
        <authorList>
            <person name="Selwyn J.D."/>
            <person name="Vollmer S.V."/>
        </authorList>
    </citation>
    <scope>NUCLEOTIDE SEQUENCE</scope>
    <source>
        <strain evidence="3">K2</strain>
    </source>
</reference>
<dbReference type="Proteomes" id="UP001249851">
    <property type="component" value="Unassembled WGS sequence"/>
</dbReference>
<feature type="compositionally biased region" description="Polar residues" evidence="2">
    <location>
        <begin position="266"/>
        <end position="300"/>
    </location>
</feature>
<keyword evidence="4" id="KW-1185">Reference proteome</keyword>
<evidence type="ECO:0000256" key="1">
    <source>
        <dbReference type="ARBA" id="ARBA00022553"/>
    </source>
</evidence>
<feature type="compositionally biased region" description="Low complexity" evidence="2">
    <location>
        <begin position="309"/>
        <end position="320"/>
    </location>
</feature>
<dbReference type="EMBL" id="JARQWQ010000033">
    <property type="protein sequence ID" value="KAK2561324.1"/>
    <property type="molecule type" value="Genomic_DNA"/>
</dbReference>
<feature type="compositionally biased region" description="Low complexity" evidence="2">
    <location>
        <begin position="1"/>
        <end position="19"/>
    </location>
</feature>
<feature type="region of interest" description="Disordered" evidence="2">
    <location>
        <begin position="1"/>
        <end position="231"/>
    </location>
</feature>
<dbReference type="Pfam" id="PF15388">
    <property type="entry name" value="FAM117"/>
    <property type="match status" value="1"/>
</dbReference>
<dbReference type="AlphaFoldDB" id="A0AAD9QHM9"/>
<name>A0AAD9QHM9_ACRCE</name>
<accession>A0AAD9QHM9</accession>
<feature type="compositionally biased region" description="Basic and acidic residues" evidence="2">
    <location>
        <begin position="67"/>
        <end position="79"/>
    </location>
</feature>
<gene>
    <name evidence="3" type="ORF">P5673_015820</name>
</gene>
<dbReference type="PANTHER" id="PTHR14972">
    <property type="entry name" value="AGAP011572-PA"/>
    <property type="match status" value="1"/>
</dbReference>
<evidence type="ECO:0000256" key="2">
    <source>
        <dbReference type="SAM" id="MobiDB-lite"/>
    </source>
</evidence>
<keyword evidence="1" id="KW-0597">Phosphoprotein</keyword>
<protein>
    <submittedName>
        <fullName evidence="3">Protein FAM117B</fullName>
    </submittedName>
</protein>
<evidence type="ECO:0000313" key="4">
    <source>
        <dbReference type="Proteomes" id="UP001249851"/>
    </source>
</evidence>
<sequence length="427" mass="46136">MASQPSQRPRRNASPASSSKLQPMRATLPFSLMATNPSPTRGNGLRRPSPSSSPVHGSDNNLRNRRSAPETRGSPEHRRSPSSPSSSSKGERSKTTKSSSAIRRTPSLDAISPYMSGQWPKEVGSYGPTMCHKSTQTPVWDEGEIEESLTSRQKRSNSLGSADQKIKEKLKHLRKQGNKSSQIYGRQSPLHGDHTAVPPSRLHQSIPISIPMTARPTEGPQKRSLEGPNSEIQKIVLTDTQIEKQVMEHIPDGRKAPVVEVLSGTFRTSDIQTQTPAINQDVQNGGGSNDVNNRSHSASPSYPIIAGLSSDSRPSSRCSSGGAAENEENVSPEIPTGPKYASSPKPNNSYQFAREPPDGAEKVPWLVEDADSHRSSLTPGPDKTKVKIINLSARSAFSAFSLPSYPKMAMTSPATANQQLSQLEASQ</sequence>